<dbReference type="GeneID" id="27671940"/>
<evidence type="ECO:0000313" key="3">
    <source>
        <dbReference type="Proteomes" id="UP000033710"/>
    </source>
</evidence>
<dbReference type="RefSeq" id="XP_016587954.1">
    <property type="nucleotide sequence ID" value="XM_016736663.1"/>
</dbReference>
<accession>A0A0F2M6G0</accession>
<evidence type="ECO:0000256" key="1">
    <source>
        <dbReference type="SAM" id="MobiDB-lite"/>
    </source>
</evidence>
<reference evidence="2 3" key="1">
    <citation type="journal article" date="2014" name="BMC Genomics">
        <title>Comparative genomics of the major fungal agents of human and animal Sporotrichosis: Sporothrix schenckii and Sporothrix brasiliensis.</title>
        <authorList>
            <person name="Teixeira M.M."/>
            <person name="de Almeida L.G."/>
            <person name="Kubitschek-Barreira P."/>
            <person name="Alves F.L."/>
            <person name="Kioshima E.S."/>
            <person name="Abadio A.K."/>
            <person name="Fernandes L."/>
            <person name="Derengowski L.S."/>
            <person name="Ferreira K.S."/>
            <person name="Souza R.C."/>
            <person name="Ruiz J.C."/>
            <person name="de Andrade N.C."/>
            <person name="Paes H.C."/>
            <person name="Nicola A.M."/>
            <person name="Albuquerque P."/>
            <person name="Gerber A.L."/>
            <person name="Martins V.P."/>
            <person name="Peconick L.D."/>
            <person name="Neto A.V."/>
            <person name="Chaucanez C.B."/>
            <person name="Silva P.A."/>
            <person name="Cunha O.L."/>
            <person name="de Oliveira F.F."/>
            <person name="dos Santos T.C."/>
            <person name="Barros A.L."/>
            <person name="Soares M.A."/>
            <person name="de Oliveira L.M."/>
            <person name="Marini M.M."/>
            <person name="Villalobos-Duno H."/>
            <person name="Cunha M.M."/>
            <person name="de Hoog S."/>
            <person name="da Silveira J.F."/>
            <person name="Henrissat B."/>
            <person name="Nino-Vega G.A."/>
            <person name="Cisalpino P.S."/>
            <person name="Mora-Montes H.M."/>
            <person name="Almeida S.R."/>
            <person name="Stajich J.E."/>
            <person name="Lopes-Bezerra L.M."/>
            <person name="Vasconcelos A.T."/>
            <person name="Felipe M.S."/>
        </authorList>
    </citation>
    <scope>NUCLEOTIDE SEQUENCE [LARGE SCALE GENOMIC DNA]</scope>
    <source>
        <strain evidence="2 3">1099-18</strain>
    </source>
</reference>
<evidence type="ECO:0000313" key="2">
    <source>
        <dbReference type="EMBL" id="KJR85278.1"/>
    </source>
</evidence>
<dbReference type="EMBL" id="AXCR01000007">
    <property type="protein sequence ID" value="KJR85278.1"/>
    <property type="molecule type" value="Genomic_DNA"/>
</dbReference>
<feature type="region of interest" description="Disordered" evidence="1">
    <location>
        <begin position="81"/>
        <end position="101"/>
    </location>
</feature>
<gene>
    <name evidence="2" type="ORF">SPSK_10107</name>
</gene>
<comment type="caution">
    <text evidence="2">The sequence shown here is derived from an EMBL/GenBank/DDBJ whole genome shotgun (WGS) entry which is preliminary data.</text>
</comment>
<dbReference type="Proteomes" id="UP000033710">
    <property type="component" value="Unassembled WGS sequence"/>
</dbReference>
<proteinExistence type="predicted"/>
<dbReference type="AlphaFoldDB" id="A0A0F2M6G0"/>
<reference evidence="2 3" key="2">
    <citation type="journal article" date="2015" name="Eukaryot. Cell">
        <title>Asexual propagation of a virulent clone complex in a human and feline outbreak of sporotrichosis.</title>
        <authorList>
            <person name="Teixeira Mde M."/>
            <person name="Rodrigues A.M."/>
            <person name="Tsui C.K."/>
            <person name="de Almeida L.G."/>
            <person name="Van Diepeningen A.D."/>
            <person name="van den Ende B.G."/>
            <person name="Fernandes G.F."/>
            <person name="Kano R."/>
            <person name="Hamelin R.C."/>
            <person name="Lopes-Bezerra L.M."/>
            <person name="Vasconcelos A.T."/>
            <person name="de Hoog S."/>
            <person name="de Camargo Z.P."/>
            <person name="Felipe M.S."/>
        </authorList>
    </citation>
    <scope>NUCLEOTIDE SEQUENCE [LARGE SCALE GENOMIC DNA]</scope>
    <source>
        <strain evidence="2 3">1099-18</strain>
    </source>
</reference>
<sequence>MSNGKRWLLQSRGFLDGVGGWVVCSVCWLVVLALERNDGTASPGGWSSIRDQREELFTQGREDARVHGGIEKRSRRTCGCSRKQPRAVGKGRDNTTCENGK</sequence>
<dbReference type="VEuPathDB" id="FungiDB:SPSK_10107"/>
<dbReference type="KEGG" id="ssck:SPSK_10107"/>
<protein>
    <submittedName>
        <fullName evidence="2">Uncharacterized protein</fullName>
    </submittedName>
</protein>
<organism evidence="2 3">
    <name type="scientific">Sporothrix schenckii 1099-18</name>
    <dbReference type="NCBI Taxonomy" id="1397361"/>
    <lineage>
        <taxon>Eukaryota</taxon>
        <taxon>Fungi</taxon>
        <taxon>Dikarya</taxon>
        <taxon>Ascomycota</taxon>
        <taxon>Pezizomycotina</taxon>
        <taxon>Sordariomycetes</taxon>
        <taxon>Sordariomycetidae</taxon>
        <taxon>Ophiostomatales</taxon>
        <taxon>Ophiostomataceae</taxon>
        <taxon>Sporothrix</taxon>
    </lineage>
</organism>
<feature type="compositionally biased region" description="Basic and acidic residues" evidence="1">
    <location>
        <begin position="90"/>
        <end position="101"/>
    </location>
</feature>
<name>A0A0F2M6G0_SPOSC</name>